<dbReference type="RefSeq" id="WP_345657126.1">
    <property type="nucleotide sequence ID" value="NZ_BAABKB010000036.1"/>
</dbReference>
<dbReference type="SUPFAM" id="SSF55729">
    <property type="entry name" value="Acyl-CoA N-acyltransferases (Nat)"/>
    <property type="match status" value="1"/>
</dbReference>
<dbReference type="PANTHER" id="PTHR31435">
    <property type="entry name" value="PROTEIN NATD1"/>
    <property type="match status" value="1"/>
</dbReference>
<dbReference type="InterPro" id="IPR045057">
    <property type="entry name" value="Gcn5-rel_NAT"/>
</dbReference>
<dbReference type="InterPro" id="IPR016181">
    <property type="entry name" value="Acyl_CoA_acyltransferase"/>
</dbReference>
<dbReference type="Gene3D" id="3.40.630.30">
    <property type="match status" value="1"/>
</dbReference>
<proteinExistence type="predicted"/>
<feature type="compositionally biased region" description="Polar residues" evidence="1">
    <location>
        <begin position="1"/>
        <end position="10"/>
    </location>
</feature>
<gene>
    <name evidence="3" type="ORF">GCM10023335_73330</name>
</gene>
<accession>A0ABP9JH00</accession>
<dbReference type="PROSITE" id="PS51729">
    <property type="entry name" value="GNAT_YJDJ"/>
    <property type="match status" value="1"/>
</dbReference>
<name>A0ABP9JH00_9ACTN</name>
<organism evidence="3 4">
    <name type="scientific">Streptomyces siamensis</name>
    <dbReference type="NCBI Taxonomy" id="1274986"/>
    <lineage>
        <taxon>Bacteria</taxon>
        <taxon>Bacillati</taxon>
        <taxon>Actinomycetota</taxon>
        <taxon>Actinomycetes</taxon>
        <taxon>Kitasatosporales</taxon>
        <taxon>Streptomycetaceae</taxon>
        <taxon>Streptomyces</taxon>
    </lineage>
</organism>
<evidence type="ECO:0000256" key="1">
    <source>
        <dbReference type="SAM" id="MobiDB-lite"/>
    </source>
</evidence>
<evidence type="ECO:0000259" key="2">
    <source>
        <dbReference type="PROSITE" id="PS51729"/>
    </source>
</evidence>
<dbReference type="EMBL" id="BAABKB010000036">
    <property type="protein sequence ID" value="GAA5031690.1"/>
    <property type="molecule type" value="Genomic_DNA"/>
</dbReference>
<dbReference type="Proteomes" id="UP001501759">
    <property type="component" value="Unassembled WGS sequence"/>
</dbReference>
<protein>
    <recommendedName>
        <fullName evidence="2">N-acetyltransferase domain-containing protein</fullName>
    </recommendedName>
</protein>
<reference evidence="4" key="1">
    <citation type="journal article" date="2019" name="Int. J. Syst. Evol. Microbiol.">
        <title>The Global Catalogue of Microorganisms (GCM) 10K type strain sequencing project: providing services to taxonomists for standard genome sequencing and annotation.</title>
        <authorList>
            <consortium name="The Broad Institute Genomics Platform"/>
            <consortium name="The Broad Institute Genome Sequencing Center for Infectious Disease"/>
            <person name="Wu L."/>
            <person name="Ma J."/>
        </authorList>
    </citation>
    <scope>NUCLEOTIDE SEQUENCE [LARGE SCALE GENOMIC DNA]</scope>
    <source>
        <strain evidence="4">JCM 18409</strain>
    </source>
</reference>
<feature type="domain" description="N-acetyltransferase" evidence="2">
    <location>
        <begin position="48"/>
        <end position="135"/>
    </location>
</feature>
<evidence type="ECO:0000313" key="4">
    <source>
        <dbReference type="Proteomes" id="UP001501759"/>
    </source>
</evidence>
<dbReference type="PANTHER" id="PTHR31435:SF10">
    <property type="entry name" value="BSR4717 PROTEIN"/>
    <property type="match status" value="1"/>
</dbReference>
<keyword evidence="4" id="KW-1185">Reference proteome</keyword>
<comment type="caution">
    <text evidence="3">The sequence shown here is derived from an EMBL/GenBank/DDBJ whole genome shotgun (WGS) entry which is preliminary data.</text>
</comment>
<dbReference type="CDD" id="cd04301">
    <property type="entry name" value="NAT_SF"/>
    <property type="match status" value="1"/>
</dbReference>
<feature type="region of interest" description="Disordered" evidence="1">
    <location>
        <begin position="1"/>
        <end position="46"/>
    </location>
</feature>
<dbReference type="InterPro" id="IPR031165">
    <property type="entry name" value="GNAT_YJDJ"/>
</dbReference>
<dbReference type="Pfam" id="PF14542">
    <property type="entry name" value="Acetyltransf_CG"/>
    <property type="match status" value="1"/>
</dbReference>
<sequence>MTGPTEPNRSTIDDADSAGPDLPTQGQAVVTDDASDDPHAPAFDFDVVNDERTGVYEAKVGGTDVAGLTYRAASENRLVLLATSVFPEFRNQGIATELIRRVLDDVRAQRKTVTITCPVVRTFIEHNSAYADLIDPEHPGTGNAAHRS</sequence>
<evidence type="ECO:0000313" key="3">
    <source>
        <dbReference type="EMBL" id="GAA5031690.1"/>
    </source>
</evidence>